<name>A0A1N6CUX8_9GAMM</name>
<sequence>MRIERAAATIVAQQANMHRKQGTPAMKVYEFMPHADQPVLTLEQAQEEWG</sequence>
<evidence type="ECO:0000313" key="2">
    <source>
        <dbReference type="Proteomes" id="UP000185024"/>
    </source>
</evidence>
<protein>
    <submittedName>
        <fullName evidence="1">Uncharacterized protein</fullName>
    </submittedName>
</protein>
<dbReference type="AlphaFoldDB" id="A0A1N6CUX8"/>
<reference evidence="1 2" key="1">
    <citation type="submission" date="2016-11" db="EMBL/GenBank/DDBJ databases">
        <authorList>
            <person name="Jaros S."/>
            <person name="Januszkiewicz K."/>
            <person name="Wedrychowicz H."/>
        </authorList>
    </citation>
    <scope>NUCLEOTIDE SEQUENCE [LARGE SCALE GENOMIC DNA]</scope>
    <source>
        <strain evidence="1 2">ACAM 239</strain>
    </source>
</reference>
<organism evidence="1 2">
    <name type="scientific">Vreelandella aquamarina</name>
    <dbReference type="NCBI Taxonomy" id="77097"/>
    <lineage>
        <taxon>Bacteria</taxon>
        <taxon>Pseudomonadati</taxon>
        <taxon>Pseudomonadota</taxon>
        <taxon>Gammaproteobacteria</taxon>
        <taxon>Oceanospirillales</taxon>
        <taxon>Halomonadaceae</taxon>
        <taxon>Vreelandella</taxon>
    </lineage>
</organism>
<accession>A0A1N6CUX8</accession>
<dbReference type="RefSeq" id="WP_217693475.1">
    <property type="nucleotide sequence ID" value="NZ_BJOI01000012.1"/>
</dbReference>
<proteinExistence type="predicted"/>
<dbReference type="Proteomes" id="UP000185024">
    <property type="component" value="Unassembled WGS sequence"/>
</dbReference>
<dbReference type="EMBL" id="FSQX01000001">
    <property type="protein sequence ID" value="SIN62276.1"/>
    <property type="molecule type" value="Genomic_DNA"/>
</dbReference>
<gene>
    <name evidence="1" type="ORF">SAMN05878438_0837</name>
</gene>
<evidence type="ECO:0000313" key="1">
    <source>
        <dbReference type="EMBL" id="SIN62276.1"/>
    </source>
</evidence>
<dbReference type="GeneID" id="97278680"/>